<dbReference type="Proteomes" id="UP000729733">
    <property type="component" value="Unassembled WGS sequence"/>
</dbReference>
<keyword evidence="2" id="KW-0602">Photosynthesis</keyword>
<proteinExistence type="inferred from homology"/>
<name>A0A964BT38_9CYAN</name>
<dbReference type="Pfam" id="PF00427">
    <property type="entry name" value="PBS_linker_poly"/>
    <property type="match status" value="1"/>
</dbReference>
<evidence type="ECO:0000256" key="2">
    <source>
        <dbReference type="ARBA" id="ARBA00022531"/>
    </source>
</evidence>
<accession>A0A964BT38</accession>
<keyword evidence="4 7" id="KW-0605">Phycobilisome</keyword>
<evidence type="ECO:0000313" key="10">
    <source>
        <dbReference type="EMBL" id="MCC0178341.1"/>
    </source>
</evidence>
<protein>
    <submittedName>
        <fullName evidence="10">Phycobilisome rod-core linker polypeptide</fullName>
    </submittedName>
</protein>
<keyword evidence="11" id="KW-1185">Reference proteome</keyword>
<evidence type="ECO:0000256" key="7">
    <source>
        <dbReference type="PROSITE-ProRule" id="PRU00775"/>
    </source>
</evidence>
<keyword evidence="5" id="KW-0793">Thylakoid</keyword>
<reference evidence="10" key="1">
    <citation type="journal article" date="2021" name="Antonie Van Leeuwenhoek">
        <title>Draft genome and description of Waterburya agarophytonicola gen. nov. sp. nov. (Pleurocapsales, Cyanobacteria): a seaweed symbiont.</title>
        <authorList>
            <person name="Bonthond G."/>
            <person name="Shalygin S."/>
            <person name="Bayer T."/>
            <person name="Weinberger F."/>
        </authorList>
    </citation>
    <scope>NUCLEOTIDE SEQUENCE</scope>
    <source>
        <strain evidence="10">KI4</strain>
    </source>
</reference>
<dbReference type="Gene3D" id="1.10.3130.20">
    <property type="entry name" value="Phycobilisome linker domain"/>
    <property type="match status" value="1"/>
</dbReference>
<organism evidence="10 11">
    <name type="scientific">Waterburya agarophytonicola KI4</name>
    <dbReference type="NCBI Taxonomy" id="2874699"/>
    <lineage>
        <taxon>Bacteria</taxon>
        <taxon>Bacillati</taxon>
        <taxon>Cyanobacteriota</taxon>
        <taxon>Cyanophyceae</taxon>
        <taxon>Pleurocapsales</taxon>
        <taxon>Hyellaceae</taxon>
        <taxon>Waterburya</taxon>
        <taxon>Waterburya agarophytonicola</taxon>
    </lineage>
</organism>
<comment type="caution">
    <text evidence="10">The sequence shown here is derived from an EMBL/GenBank/DDBJ whole genome shotgun (WGS) entry which is preliminary data.</text>
</comment>
<dbReference type="RefSeq" id="WP_229641406.1">
    <property type="nucleotide sequence ID" value="NZ_JADWDC010000040.1"/>
</dbReference>
<dbReference type="GO" id="GO:0031676">
    <property type="term" value="C:plasma membrane-derived thylakoid membrane"/>
    <property type="evidence" value="ECO:0007669"/>
    <property type="project" value="UniProtKB-SubCell"/>
</dbReference>
<dbReference type="PANTHER" id="PTHR34011:SF6">
    <property type="entry name" value="PHYCOBILIPROTEIN APCE"/>
    <property type="match status" value="1"/>
</dbReference>
<comment type="similarity">
    <text evidence="7">Belongs to the phycobilisome linker protein family.</text>
</comment>
<dbReference type="PROSITE" id="PS51441">
    <property type="entry name" value="CPCD_LIKE"/>
    <property type="match status" value="1"/>
</dbReference>
<dbReference type="InterPro" id="IPR001297">
    <property type="entry name" value="PBS_linker_dom"/>
</dbReference>
<evidence type="ECO:0000256" key="4">
    <source>
        <dbReference type="ARBA" id="ARBA00022738"/>
    </source>
</evidence>
<evidence type="ECO:0000259" key="8">
    <source>
        <dbReference type="PROSITE" id="PS51441"/>
    </source>
</evidence>
<dbReference type="PIRSF" id="PIRSF005898">
    <property type="entry name" value="Phycobilisome_CpeC/CpcI"/>
    <property type="match status" value="1"/>
</dbReference>
<feature type="domain" description="CpcD-like" evidence="8">
    <location>
        <begin position="204"/>
        <end position="254"/>
    </location>
</feature>
<dbReference type="AlphaFoldDB" id="A0A964BT38"/>
<dbReference type="GO" id="GO:0030089">
    <property type="term" value="C:phycobilisome"/>
    <property type="evidence" value="ECO:0007669"/>
    <property type="project" value="UniProtKB-UniRule"/>
</dbReference>
<dbReference type="SMART" id="SM01094">
    <property type="entry name" value="CpcD"/>
    <property type="match status" value="1"/>
</dbReference>
<feature type="domain" description="PBS-linker" evidence="9">
    <location>
        <begin position="1"/>
        <end position="168"/>
    </location>
</feature>
<evidence type="ECO:0000313" key="11">
    <source>
        <dbReference type="Proteomes" id="UP000729733"/>
    </source>
</evidence>
<evidence type="ECO:0000256" key="3">
    <source>
        <dbReference type="ARBA" id="ARBA00022549"/>
    </source>
</evidence>
<dbReference type="InterPro" id="IPR008213">
    <property type="entry name" value="CpcD-like_dom"/>
</dbReference>
<dbReference type="InterPro" id="IPR016470">
    <property type="entry name" value="Phycobilisome"/>
</dbReference>
<evidence type="ECO:0000256" key="6">
    <source>
        <dbReference type="ARBA" id="ARBA00023136"/>
    </source>
</evidence>
<evidence type="ECO:0000259" key="9">
    <source>
        <dbReference type="PROSITE" id="PS51445"/>
    </source>
</evidence>
<dbReference type="EMBL" id="JADWDC010000040">
    <property type="protein sequence ID" value="MCC0178341.1"/>
    <property type="molecule type" value="Genomic_DNA"/>
</dbReference>
<dbReference type="GO" id="GO:0015979">
    <property type="term" value="P:photosynthesis"/>
    <property type="evidence" value="ECO:0007669"/>
    <property type="project" value="UniProtKB-KW"/>
</dbReference>
<comment type="subcellular location">
    <subcellularLocation>
        <location evidence="1">Cellular thylakoid membrane</location>
        <topology evidence="1">Peripheral membrane protein</topology>
        <orientation evidence="1">Cytoplasmic side</orientation>
    </subcellularLocation>
</comment>
<dbReference type="PANTHER" id="PTHR34011">
    <property type="entry name" value="PHYCOBILISOME 32.1 KDA LINKER POLYPEPTIDE, PHYCOCYANIN-ASSOCIATED, ROD 2-RELATED"/>
    <property type="match status" value="1"/>
</dbReference>
<gene>
    <name evidence="10" type="ORF">I4641_15270</name>
</gene>
<keyword evidence="6" id="KW-0472">Membrane</keyword>
<dbReference type="InterPro" id="IPR038255">
    <property type="entry name" value="PBS_linker_sf"/>
</dbReference>
<dbReference type="PROSITE" id="PS51445">
    <property type="entry name" value="PBS_LINKER"/>
    <property type="match status" value="1"/>
</dbReference>
<evidence type="ECO:0000256" key="1">
    <source>
        <dbReference type="ARBA" id="ARBA00004445"/>
    </source>
</evidence>
<dbReference type="Pfam" id="PF01383">
    <property type="entry name" value="CpcD"/>
    <property type="match status" value="1"/>
</dbReference>
<evidence type="ECO:0000256" key="5">
    <source>
        <dbReference type="ARBA" id="ARBA00023078"/>
    </source>
</evidence>
<keyword evidence="3" id="KW-0042">Antenna complex</keyword>
<sequence length="254" mass="28035">MTAVIDAPVENRYNGTADDKAIAIRAVYKQVLGNPHVMESERLVSAESQFCNGNISLREFVRSVAKSSFYRARYFETCAPYRFVELNFKHLLGRAPADQAELSEHIQRCVNEGYDAEIDSYIDSIEYSEKFGENLVPYYTGATSTVGQKQVNYNRTLSLLQGIAGVDSATKNSRLVDSVATNSAIAAKAPAANGRLSPSTDVTSKRFKIVVKGSKFDAPRRTSTTKYIVPGDRMTPQIQRINRTGATIVSITEI</sequence>